<dbReference type="CDD" id="cd20707">
    <property type="entry name" value="MIX_III"/>
    <property type="match status" value="1"/>
</dbReference>
<keyword evidence="4" id="KW-1185">Reference proteome</keyword>
<gene>
    <name evidence="3" type="ORF">BTW07_15300</name>
</gene>
<dbReference type="InterPro" id="IPR048126">
    <property type="entry name" value="Toxin_VasX"/>
</dbReference>
<keyword evidence="1" id="KW-1133">Transmembrane helix</keyword>
<evidence type="ECO:0000313" key="3">
    <source>
        <dbReference type="EMBL" id="OLO03219.1"/>
    </source>
</evidence>
<dbReference type="InterPro" id="IPR046864">
    <property type="entry name" value="VasX_N"/>
</dbReference>
<feature type="domain" description="Toxin VasX N-terminal region" evidence="2">
    <location>
        <begin position="13"/>
        <end position="195"/>
    </location>
</feature>
<dbReference type="Pfam" id="PF20249">
    <property type="entry name" value="VasX_N"/>
    <property type="match status" value="1"/>
</dbReference>
<evidence type="ECO:0000259" key="2">
    <source>
        <dbReference type="Pfam" id="PF20249"/>
    </source>
</evidence>
<proteinExistence type="predicted"/>
<dbReference type="NCBIfam" id="NF041559">
    <property type="entry name" value="BTH_I2691_fam"/>
    <property type="match status" value="1"/>
</dbReference>
<keyword evidence="1" id="KW-0472">Membrane</keyword>
<feature type="transmembrane region" description="Helical" evidence="1">
    <location>
        <begin position="775"/>
        <end position="795"/>
    </location>
</feature>
<dbReference type="RefSeq" id="WP_075571048.1">
    <property type="nucleotide sequence ID" value="NZ_MSDO01000023.1"/>
</dbReference>
<feature type="transmembrane region" description="Helical" evidence="1">
    <location>
        <begin position="838"/>
        <end position="863"/>
    </location>
</feature>
<comment type="caution">
    <text evidence="3">The sequence shown here is derived from an EMBL/GenBank/DDBJ whole genome shotgun (WGS) entry which is preliminary data.</text>
</comment>
<dbReference type="Proteomes" id="UP000186878">
    <property type="component" value="Unassembled WGS sequence"/>
</dbReference>
<reference evidence="3 4" key="1">
    <citation type="submission" date="2016-12" db="EMBL/GenBank/DDBJ databases">
        <title>Draft genome sequences of strains Salinicola socius SMB35, Salinicola sp. MH3R3-1 and Chromohalobacter sp. SMB17 from the Verkhnekamsk potash mining region of Russia.</title>
        <authorList>
            <person name="Mavrodi D.V."/>
            <person name="Olsson B.E."/>
            <person name="Korsakova E.S."/>
            <person name="Pyankova A."/>
            <person name="Mavrodi O.V."/>
            <person name="Plotnikova E.G."/>
        </authorList>
    </citation>
    <scope>NUCLEOTIDE SEQUENCE [LARGE SCALE GENOMIC DNA]</scope>
    <source>
        <strain evidence="3 4">SMB35</strain>
    </source>
</reference>
<dbReference type="EMBL" id="MSDO01000023">
    <property type="protein sequence ID" value="OLO03219.1"/>
    <property type="molecule type" value="Genomic_DNA"/>
</dbReference>
<sequence length="905" mass="99237">MSESEDVQSIANCRVCQRSGLPILPLRYAVTRTDGGDQSGHPPGPEISGALLDESLTATPLPEGQRYTLRLLRAGFLYVFNETRGRWIGHVVTDKGYLIEYVDVSHDEVVAIDPDSPQPIDGRLQPPADEQEFACAANPSHAYPGRCVMVPDADKADNVYLSFSDVAWTKRVWKEHATNANQRRDNMRRVSLGAWRGGSEAYAESLEKLGDIVAEAGRVWTPPDRHGASSTWRPGASGTWGRQDGHAFEFSPFPFHGMKEQVEGLKRWADEQAEPLDMTPMLVALEDPVGISADLASLTGVRLKEKMADPEQARPLAVSSAINNIRQSIREDAENRQIYRTERDAYQTVYGGPGAGGRALAGLLIDGFQERQEEMLERWRNPTPAQLVAAKEDAWSDYTDKLDMSRLQSWEAAWQSEMRDFDKNRIAPLARAHVSWMQSDPLYHQMNAVHDDQDIESGAAFVDAMLICIQDTQEYSPCAELYHRWLSASNLDQRNLALRALGYNQKIILERWEGHVSGGLQPDSLRGLPWDGLIGGYENALQSLQDGSQNAVVRLTAALGGPFAKVAAKAVDGVVGPALVGMGVIARSPVILADVTMSKKAAIAELVSRMAAINPEIGNLEDLNRAIDIQMRKARIYGVPVEGTGRFRYLILANPKVIEDFPGLNAQGGARQLAESAVLTQADRRAMTQLRWRQLLPTEAGLGVVTGILQVMALFKLSDDLDSSMAYERGENRRRFWTGTAGLVGTVAETVGKWSESAVKTGSRYALRMEKTIGLWLRTGGRVLGVGAGVVMAAWDSIRGWQEVQEGNALVGGLLFTSAGFSVFATGVFAGWFGATIFGVSATGIGIVLVVLIVVIAVVIEIFKDDKIQDWMERCYFGKFDVSERYGDSKREIGELKTALNSVGG</sequence>
<name>A0A1Q8SP59_9GAMM</name>
<protein>
    <recommendedName>
        <fullName evidence="2">Toxin VasX N-terminal region domain-containing protein</fullName>
    </recommendedName>
</protein>
<evidence type="ECO:0000313" key="4">
    <source>
        <dbReference type="Proteomes" id="UP000186878"/>
    </source>
</evidence>
<keyword evidence="1" id="KW-0812">Transmembrane</keyword>
<organism evidence="3 4">
    <name type="scientific">Salinicola socius</name>
    <dbReference type="NCBI Taxonomy" id="404433"/>
    <lineage>
        <taxon>Bacteria</taxon>
        <taxon>Pseudomonadati</taxon>
        <taxon>Pseudomonadota</taxon>
        <taxon>Gammaproteobacteria</taxon>
        <taxon>Oceanospirillales</taxon>
        <taxon>Halomonadaceae</taxon>
        <taxon>Salinicola</taxon>
    </lineage>
</organism>
<feature type="transmembrane region" description="Helical" evidence="1">
    <location>
        <begin position="807"/>
        <end position="832"/>
    </location>
</feature>
<evidence type="ECO:0000256" key="1">
    <source>
        <dbReference type="SAM" id="Phobius"/>
    </source>
</evidence>
<dbReference type="OrthoDB" id="8664525at2"/>
<dbReference type="STRING" id="404433.BTW07_15300"/>
<dbReference type="AlphaFoldDB" id="A0A1Q8SP59"/>
<accession>A0A1Q8SP59</accession>